<evidence type="ECO:0000313" key="1">
    <source>
        <dbReference type="EMBL" id="MFC5864400.1"/>
    </source>
</evidence>
<proteinExistence type="predicted"/>
<name>A0ABW1EM91_9BACT</name>
<gene>
    <name evidence="1" type="ORF">ACFPT7_18990</name>
</gene>
<dbReference type="EMBL" id="JBHSPH010000009">
    <property type="protein sequence ID" value="MFC5864400.1"/>
    <property type="molecule type" value="Genomic_DNA"/>
</dbReference>
<organism evidence="1 2">
    <name type="scientific">Acidicapsa dinghuensis</name>
    <dbReference type="NCBI Taxonomy" id="2218256"/>
    <lineage>
        <taxon>Bacteria</taxon>
        <taxon>Pseudomonadati</taxon>
        <taxon>Acidobacteriota</taxon>
        <taxon>Terriglobia</taxon>
        <taxon>Terriglobales</taxon>
        <taxon>Acidobacteriaceae</taxon>
        <taxon>Acidicapsa</taxon>
    </lineage>
</organism>
<comment type="caution">
    <text evidence="1">The sequence shown here is derived from an EMBL/GenBank/DDBJ whole genome shotgun (WGS) entry which is preliminary data.</text>
</comment>
<protein>
    <submittedName>
        <fullName evidence="1">Uncharacterized protein</fullName>
    </submittedName>
</protein>
<sequence>MLRASSVPVSGGSLNAQVVVRAVTLQYSASSPDVVRYAIAFSNDWANDLSVKTSKKVPVDAWLPAAVGPTYLANLNQLAVTGISATAVTVAMNLTPPTSGGFEVRRRDFAFRAGMDADLVIRSSVSTFDIPRATEADRFYIRMYDGSVPPNYSEFSAGVFVNLPLS</sequence>
<keyword evidence="2" id="KW-1185">Reference proteome</keyword>
<evidence type="ECO:0000313" key="2">
    <source>
        <dbReference type="Proteomes" id="UP001596091"/>
    </source>
</evidence>
<reference evidence="2" key="1">
    <citation type="journal article" date="2019" name="Int. J. Syst. Evol. Microbiol.">
        <title>The Global Catalogue of Microorganisms (GCM) 10K type strain sequencing project: providing services to taxonomists for standard genome sequencing and annotation.</title>
        <authorList>
            <consortium name="The Broad Institute Genomics Platform"/>
            <consortium name="The Broad Institute Genome Sequencing Center for Infectious Disease"/>
            <person name="Wu L."/>
            <person name="Ma J."/>
        </authorList>
    </citation>
    <scope>NUCLEOTIDE SEQUENCE [LARGE SCALE GENOMIC DNA]</scope>
    <source>
        <strain evidence="2">JCM 4087</strain>
    </source>
</reference>
<dbReference type="Proteomes" id="UP001596091">
    <property type="component" value="Unassembled WGS sequence"/>
</dbReference>
<accession>A0ABW1EM91</accession>
<dbReference type="RefSeq" id="WP_263342136.1">
    <property type="nucleotide sequence ID" value="NZ_JAGSYH010000009.1"/>
</dbReference>